<dbReference type="PANTHER" id="PTHR11062">
    <property type="entry name" value="EXOSTOSIN HEPARAN SULFATE GLYCOSYLTRANSFERASE -RELATED"/>
    <property type="match status" value="1"/>
</dbReference>
<reference evidence="4" key="1">
    <citation type="journal article" date="2013" name="Nature">
        <title>Pan genome of the phytoplankton Emiliania underpins its global distribution.</title>
        <authorList>
            <person name="Read B.A."/>
            <person name="Kegel J."/>
            <person name="Klute M.J."/>
            <person name="Kuo A."/>
            <person name="Lefebvre S.C."/>
            <person name="Maumus F."/>
            <person name="Mayer C."/>
            <person name="Miller J."/>
            <person name="Monier A."/>
            <person name="Salamov A."/>
            <person name="Young J."/>
            <person name="Aguilar M."/>
            <person name="Claverie J.M."/>
            <person name="Frickenhaus S."/>
            <person name="Gonzalez K."/>
            <person name="Herman E.K."/>
            <person name="Lin Y.C."/>
            <person name="Napier J."/>
            <person name="Ogata H."/>
            <person name="Sarno A.F."/>
            <person name="Shmutz J."/>
            <person name="Schroeder D."/>
            <person name="de Vargas C."/>
            <person name="Verret F."/>
            <person name="von Dassow P."/>
            <person name="Valentin K."/>
            <person name="Van de Peer Y."/>
            <person name="Wheeler G."/>
            <person name="Dacks J.B."/>
            <person name="Delwiche C.F."/>
            <person name="Dyhrman S.T."/>
            <person name="Glockner G."/>
            <person name="John U."/>
            <person name="Richards T."/>
            <person name="Worden A.Z."/>
            <person name="Zhang X."/>
            <person name="Grigoriev I.V."/>
            <person name="Allen A.E."/>
            <person name="Bidle K."/>
            <person name="Borodovsky M."/>
            <person name="Bowler C."/>
            <person name="Brownlee C."/>
            <person name="Cock J.M."/>
            <person name="Elias M."/>
            <person name="Gladyshev V.N."/>
            <person name="Groth M."/>
            <person name="Guda C."/>
            <person name="Hadaegh A."/>
            <person name="Iglesias-Rodriguez M.D."/>
            <person name="Jenkins J."/>
            <person name="Jones B.M."/>
            <person name="Lawson T."/>
            <person name="Leese F."/>
            <person name="Lindquist E."/>
            <person name="Lobanov A."/>
            <person name="Lomsadze A."/>
            <person name="Malik S.B."/>
            <person name="Marsh M.E."/>
            <person name="Mackinder L."/>
            <person name="Mock T."/>
            <person name="Mueller-Roeber B."/>
            <person name="Pagarete A."/>
            <person name="Parker M."/>
            <person name="Probert I."/>
            <person name="Quesneville H."/>
            <person name="Raines C."/>
            <person name="Rensing S.A."/>
            <person name="Riano-Pachon D.M."/>
            <person name="Richier S."/>
            <person name="Rokitta S."/>
            <person name="Shiraiwa Y."/>
            <person name="Soanes D.M."/>
            <person name="van der Giezen M."/>
            <person name="Wahlund T.M."/>
            <person name="Williams B."/>
            <person name="Wilson W."/>
            <person name="Wolfe G."/>
            <person name="Wurch L.L."/>
        </authorList>
    </citation>
    <scope>NUCLEOTIDE SEQUENCE</scope>
</reference>
<dbReference type="AlphaFoldDB" id="A0A0D3IX02"/>
<evidence type="ECO:0000259" key="2">
    <source>
        <dbReference type="Pfam" id="PF03016"/>
    </source>
</evidence>
<dbReference type="InterPro" id="IPR004263">
    <property type="entry name" value="Exostosin"/>
</dbReference>
<dbReference type="InterPro" id="IPR040911">
    <property type="entry name" value="Exostosin_GT47"/>
</dbReference>
<dbReference type="Proteomes" id="UP000013827">
    <property type="component" value="Unassembled WGS sequence"/>
</dbReference>
<dbReference type="STRING" id="2903.R1C133"/>
<comment type="similarity">
    <text evidence="1">Belongs to the glycosyltransferase 47 family.</text>
</comment>
<dbReference type="PaxDb" id="2903-EOD15787"/>
<accession>A0A0D3IX02</accession>
<keyword evidence="4" id="KW-1185">Reference proteome</keyword>
<dbReference type="GO" id="GO:0016757">
    <property type="term" value="F:glycosyltransferase activity"/>
    <property type="evidence" value="ECO:0007669"/>
    <property type="project" value="InterPro"/>
</dbReference>
<proteinExistence type="inferred from homology"/>
<dbReference type="RefSeq" id="XP_005768216.1">
    <property type="nucleotide sequence ID" value="XM_005768159.1"/>
</dbReference>
<evidence type="ECO:0000313" key="3">
    <source>
        <dbReference type="EnsemblProtists" id="EOD15787"/>
    </source>
</evidence>
<dbReference type="GeneID" id="17261936"/>
<organism evidence="3 4">
    <name type="scientific">Emiliania huxleyi (strain CCMP1516)</name>
    <dbReference type="NCBI Taxonomy" id="280463"/>
    <lineage>
        <taxon>Eukaryota</taxon>
        <taxon>Haptista</taxon>
        <taxon>Haptophyta</taxon>
        <taxon>Prymnesiophyceae</taxon>
        <taxon>Isochrysidales</taxon>
        <taxon>Noelaerhabdaceae</taxon>
        <taxon>Emiliania</taxon>
    </lineage>
</organism>
<evidence type="ECO:0000256" key="1">
    <source>
        <dbReference type="ARBA" id="ARBA00010271"/>
    </source>
</evidence>
<reference evidence="3" key="2">
    <citation type="submission" date="2024-10" db="UniProtKB">
        <authorList>
            <consortium name="EnsemblProtists"/>
        </authorList>
    </citation>
    <scope>IDENTIFICATION</scope>
</reference>
<feature type="domain" description="Exostosin GT47" evidence="2">
    <location>
        <begin position="50"/>
        <end position="318"/>
    </location>
</feature>
<sequence length="559" mass="62810">MELRRFFRGPASAFKVFLDDACGMPSNWRETWSDSKQWGLWGNQHWPTKYGAQGFIPHMVDNSPFVTANWSEAAASIVVLFARHQASGVAIGQQQCLQRLETRSPAWRATRGARHFFIFTDSRGPCCLGGQYKDVSFLGHHIIGPHAEPVGLRTFTRNGLAPPISCYDARKDVGIPTPNIHFPRTPYAGPLLARTAAAATARVRSAPSRKLLMFYAGWNYGERMALVKTYRNDSDPRVLVRSSVPSREYAANMLDARFCPVCGGYSQWTPRLAEALHYGCVPVILSVHLEPPWSELLDWSTFSLRVHPSQIRSLKQTLLRAEQENYEALHRGVLRARAALEYHLDEYTGRDMLPLLLWQMHRRLLDGPPAAPRGVRQVYNDVRTDHDYSAALAHARGRAAHVVEAHAELTVETEEGKQRWQCSTYDACMCSCVKWTDELDDVLLTAIEIEGNRSVSPLWRARRSSFEESNAWMQLMRQVRSTAGNQGRRHRLTDGIGASPNLALAIRRHAYHLLSQTGRAALPSTRLRDVSARIAAVAEEVPAADGTDRTSRRRVAGPE</sequence>
<protein>
    <recommendedName>
        <fullName evidence="2">Exostosin GT47 domain-containing protein</fullName>
    </recommendedName>
</protein>
<dbReference type="KEGG" id="ehx:EMIHUDRAFT_119255"/>
<name>A0A0D3IX02_EMIH1</name>
<dbReference type="EnsemblProtists" id="EOD15787">
    <property type="protein sequence ID" value="EOD15787"/>
    <property type="gene ID" value="EMIHUDRAFT_119255"/>
</dbReference>
<dbReference type="Pfam" id="PF03016">
    <property type="entry name" value="Exostosin_GT47"/>
    <property type="match status" value="1"/>
</dbReference>
<dbReference type="eggNOG" id="KOG1021">
    <property type="taxonomic scope" value="Eukaryota"/>
</dbReference>
<evidence type="ECO:0000313" key="4">
    <source>
        <dbReference type="Proteomes" id="UP000013827"/>
    </source>
</evidence>
<dbReference type="HOGENOM" id="CLU_487847_0_0_1"/>